<dbReference type="EMBL" id="CAJHIT010000001">
    <property type="protein sequence ID" value="CAD6498789.1"/>
    <property type="molecule type" value="Genomic_DNA"/>
</dbReference>
<feature type="domain" description="B30.2/SPRY" evidence="3">
    <location>
        <begin position="162"/>
        <end position="355"/>
    </location>
</feature>
<reference evidence="4" key="1">
    <citation type="submission" date="2020-10" db="EMBL/GenBank/DDBJ databases">
        <authorList>
            <person name="Muller C M."/>
        </authorList>
    </citation>
    <scope>NUCLEOTIDE SEQUENCE</scope>
    <source>
        <strain evidence="4">THUN-12</strain>
    </source>
</reference>
<evidence type="ECO:0000313" key="4">
    <source>
        <dbReference type="EMBL" id="CAD6498789.1"/>
    </source>
</evidence>
<dbReference type="InterPro" id="IPR037353">
    <property type="entry name" value="ASH2"/>
</dbReference>
<dbReference type="SMART" id="SM00449">
    <property type="entry name" value="SPRY"/>
    <property type="match status" value="1"/>
</dbReference>
<dbReference type="InterPro" id="IPR001870">
    <property type="entry name" value="B30.2/SPRY"/>
</dbReference>
<dbReference type="GO" id="GO:0000976">
    <property type="term" value="F:transcription cis-regulatory region binding"/>
    <property type="evidence" value="ECO:0007669"/>
    <property type="project" value="TreeGrafter"/>
</dbReference>
<dbReference type="Proteomes" id="UP000683417">
    <property type="component" value="Unassembled WGS sequence"/>
</dbReference>
<evidence type="ECO:0000313" key="5">
    <source>
        <dbReference type="Proteomes" id="UP000683417"/>
    </source>
</evidence>
<dbReference type="PANTHER" id="PTHR10598:SF0">
    <property type="entry name" value="SET1_ASH2 HISTONE METHYLTRANSFERASE COMPLEX SUBUNIT ASH2"/>
    <property type="match status" value="1"/>
</dbReference>
<organism evidence="4 5">
    <name type="scientific">Blumeria graminis f. sp. triticale</name>
    <dbReference type="NCBI Taxonomy" id="1689686"/>
    <lineage>
        <taxon>Eukaryota</taxon>
        <taxon>Fungi</taxon>
        <taxon>Dikarya</taxon>
        <taxon>Ascomycota</taxon>
        <taxon>Pezizomycotina</taxon>
        <taxon>Leotiomycetes</taxon>
        <taxon>Erysiphales</taxon>
        <taxon>Erysiphaceae</taxon>
        <taxon>Blumeria</taxon>
    </lineage>
</organism>
<evidence type="ECO:0000256" key="1">
    <source>
        <dbReference type="ARBA" id="ARBA00038149"/>
    </source>
</evidence>
<accession>A0A9W4GAS1</accession>
<evidence type="ECO:0000259" key="3">
    <source>
        <dbReference type="PROSITE" id="PS50188"/>
    </source>
</evidence>
<dbReference type="InterPro" id="IPR003877">
    <property type="entry name" value="SPRY_dom"/>
</dbReference>
<feature type="compositionally biased region" description="Polar residues" evidence="2">
    <location>
        <begin position="76"/>
        <end position="86"/>
    </location>
</feature>
<dbReference type="CDD" id="cd12872">
    <property type="entry name" value="SPRY_Ash2"/>
    <property type="match status" value="1"/>
</dbReference>
<gene>
    <name evidence="4" type="ORF">BGTH12_LOCUS147</name>
</gene>
<dbReference type="PANTHER" id="PTHR10598">
    <property type="entry name" value="SET1/ASH2 HISTONE METHYLTRANSFERASE COMPLEX SUBUNIT ASH2"/>
    <property type="match status" value="1"/>
</dbReference>
<dbReference type="AlphaFoldDB" id="A0A9W4GAS1"/>
<dbReference type="PROSITE" id="PS50188">
    <property type="entry name" value="B302_SPRY"/>
    <property type="match status" value="1"/>
</dbReference>
<comment type="caution">
    <text evidence="4">The sequence shown here is derived from an EMBL/GenBank/DDBJ whole genome shotgun (WGS) entry which is preliminary data.</text>
</comment>
<feature type="region of interest" description="Disordered" evidence="2">
    <location>
        <begin position="1"/>
        <end position="97"/>
    </location>
</feature>
<dbReference type="GO" id="GO:0048188">
    <property type="term" value="C:Set1C/COMPASS complex"/>
    <property type="evidence" value="ECO:0007669"/>
    <property type="project" value="InterPro"/>
</dbReference>
<comment type="similarity">
    <text evidence="1">Belongs to the cclA family.</text>
</comment>
<sequence length="559" mass="63017">MMETDDTILKRENTPSTSTSISSIPNKRSHDEDHGSAINPALNPEFRAPKSQEEAPSTQRALRVKRESLKKREAKSASSNDTSTRTSPERASSKIKKEDITEIGPLRYKLATIPTYSDFKPPQTPGFTAIERKIAPDGTQIQFYETFDHVFNKKSFNYTSAVPDPMFRHSLLFRQSETPPYTARFSLEDSASNILIDQDGKHVTTEKGWRSAKANVYMREGRWYWECKVTCGIPKLGAVDTTGTSSPHVRMGIGRREATLDGPVGFDCYSYGLRDVGGQKIHMSRPKDFFAKGEEIREGDVVGFEINLPSEEIHRKVVNGTYNPEADNNEQYKPRIEKADIIRDRAAIKIKDYWVFEQAAYAPGKELEDWYSPAPTSFKHAMQPCPKHPLVPLRTLPQSSIKVFKNGKLIGTAFEDLFAFLPPASKPAVVKDMFFREGLDDGTLGYYPTVSVFQGGSAEVNFGPEYWFPPKFEQTDNKKDVSENNHLETDAQPTVRSLTERYEEQIVEDIVADLIDEVYFWLLDGGASGTDDASLMLHTGIQLPNSASDYRLEPIIHEE</sequence>
<evidence type="ECO:0000256" key="2">
    <source>
        <dbReference type="SAM" id="MobiDB-lite"/>
    </source>
</evidence>
<feature type="compositionally biased region" description="Basic and acidic residues" evidence="2">
    <location>
        <begin position="64"/>
        <end position="75"/>
    </location>
</feature>
<protein>
    <submittedName>
        <fullName evidence="4">BgTH12-04449</fullName>
    </submittedName>
</protein>
<feature type="compositionally biased region" description="Low complexity" evidence="2">
    <location>
        <begin position="14"/>
        <end position="25"/>
    </location>
</feature>
<name>A0A9W4GAS1_BLUGR</name>
<proteinExistence type="inferred from homology"/>
<feature type="compositionally biased region" description="Basic and acidic residues" evidence="2">
    <location>
        <begin position="87"/>
        <end position="97"/>
    </location>
</feature>